<gene>
    <name evidence="1" type="ORF">Py17XNL_001400999</name>
</gene>
<name>A0AAE9X2L0_PLAYO</name>
<sequence length="112" mass="13482">MKELEELCKYKNIKEIKTINIKNVGNFTKKIEYEDCDIIGEVLRRNELIKENKSFLYQFKKKIIDLKKTFSYYKIKPNDTIYVLPEPPPPPFLIYLFHQLSGKVHVRKKMNK</sequence>
<reference evidence="1" key="1">
    <citation type="submission" date="2023-01" db="EMBL/GenBank/DDBJ databases">
        <title>Long-Read Genome Assembly and Gene Model Annotations for the Rodent Malaria Parasite Plasmodium yoelii 17XNL.</title>
        <authorList>
            <person name="Mitchell G.J."/>
            <person name="Sebastian A."/>
            <person name="Albert I."/>
            <person name="Lindner S.E."/>
        </authorList>
    </citation>
    <scope>NUCLEOTIDE SEQUENCE</scope>
    <source>
        <strain evidence="1">17XNL clone 1.1</strain>
    </source>
</reference>
<dbReference type="Proteomes" id="UP001054126">
    <property type="component" value="Chromosome 14"/>
</dbReference>
<organism evidence="1 2">
    <name type="scientific">Plasmodium yoelii yoelii</name>
    <dbReference type="NCBI Taxonomy" id="73239"/>
    <lineage>
        <taxon>Eukaryota</taxon>
        <taxon>Sar</taxon>
        <taxon>Alveolata</taxon>
        <taxon>Apicomplexa</taxon>
        <taxon>Aconoidasida</taxon>
        <taxon>Haemosporida</taxon>
        <taxon>Plasmodiidae</taxon>
        <taxon>Plasmodium</taxon>
        <taxon>Plasmodium (Vinckeia)</taxon>
    </lineage>
</organism>
<dbReference type="AlphaFoldDB" id="A0AAE9X2L0"/>
<evidence type="ECO:0000313" key="2">
    <source>
        <dbReference type="Proteomes" id="UP001054126"/>
    </source>
</evidence>
<protein>
    <submittedName>
        <fullName evidence="1">Ubiquitin-like protein</fullName>
    </submittedName>
</protein>
<accession>A0AAE9X2L0</accession>
<proteinExistence type="predicted"/>
<dbReference type="EMBL" id="CP115538">
    <property type="protein sequence ID" value="WBY60713.1"/>
    <property type="molecule type" value="Genomic_DNA"/>
</dbReference>
<evidence type="ECO:0000313" key="1">
    <source>
        <dbReference type="EMBL" id="WBY60713.1"/>
    </source>
</evidence>